<evidence type="ECO:0000256" key="2">
    <source>
        <dbReference type="SAM" id="Phobius"/>
    </source>
</evidence>
<keyword evidence="2" id="KW-0812">Transmembrane</keyword>
<keyword evidence="6" id="KW-1185">Reference proteome</keyword>
<evidence type="ECO:0000313" key="5">
    <source>
        <dbReference type="Proteomes" id="UP001145799"/>
    </source>
</evidence>
<accession>A0A9X3PPB8</accession>
<dbReference type="Proteomes" id="UP001183604">
    <property type="component" value="Unassembled WGS sequence"/>
</dbReference>
<sequence>MTDRSEQEGNGEPESGEQDAGKGGPGELRPEDVDRRFNELIKGLGDTGSGLVKGLDAEEHPTEVVPMTPPVVSSSSDDEPGLLELWDADLPDDDEDDYEPPEPPPVPWPSLPAVGGVLLIIGGIALLVNPGMAPLGTSPGRLVGFVGFLMGVWLLISRLRPDREPDDTDDGAVV</sequence>
<feature type="compositionally biased region" description="Acidic residues" evidence="1">
    <location>
        <begin position="76"/>
        <end position="100"/>
    </location>
</feature>
<evidence type="ECO:0000256" key="1">
    <source>
        <dbReference type="SAM" id="MobiDB-lite"/>
    </source>
</evidence>
<proteinExistence type="predicted"/>
<feature type="region of interest" description="Disordered" evidence="1">
    <location>
        <begin position="1"/>
        <end position="107"/>
    </location>
</feature>
<feature type="compositionally biased region" description="Basic and acidic residues" evidence="1">
    <location>
        <begin position="28"/>
        <end position="39"/>
    </location>
</feature>
<keyword evidence="2" id="KW-0472">Membrane</keyword>
<name>A0A9X3PPB8_9ACTN</name>
<feature type="transmembrane region" description="Helical" evidence="2">
    <location>
        <begin position="108"/>
        <end position="128"/>
    </location>
</feature>
<reference evidence="4 6" key="2">
    <citation type="submission" date="2023-07" db="EMBL/GenBank/DDBJ databases">
        <title>Sequencing the genomes of 1000 actinobacteria strains.</title>
        <authorList>
            <person name="Klenk H.-P."/>
        </authorList>
    </citation>
    <scope>NUCLEOTIDE SEQUENCE [LARGE SCALE GENOMIC DNA]</scope>
    <source>
        <strain evidence="4 6">DSM 44724</strain>
    </source>
</reference>
<dbReference type="EMBL" id="JAPZVQ010000011">
    <property type="protein sequence ID" value="MDA1386767.1"/>
    <property type="molecule type" value="Genomic_DNA"/>
</dbReference>
<dbReference type="Proteomes" id="UP001145799">
    <property type="component" value="Unassembled WGS sequence"/>
</dbReference>
<evidence type="ECO:0000313" key="6">
    <source>
        <dbReference type="Proteomes" id="UP001183604"/>
    </source>
</evidence>
<keyword evidence="2" id="KW-1133">Transmembrane helix</keyword>
<feature type="compositionally biased region" description="Low complexity" evidence="1">
    <location>
        <begin position="63"/>
        <end position="75"/>
    </location>
</feature>
<protein>
    <submittedName>
        <fullName evidence="3">DUF308 domain-containing protein</fullName>
    </submittedName>
</protein>
<feature type="transmembrane region" description="Helical" evidence="2">
    <location>
        <begin position="140"/>
        <end position="156"/>
    </location>
</feature>
<organism evidence="3 5">
    <name type="scientific">Glycomyces lechevalierae</name>
    <dbReference type="NCBI Taxonomy" id="256034"/>
    <lineage>
        <taxon>Bacteria</taxon>
        <taxon>Bacillati</taxon>
        <taxon>Actinomycetota</taxon>
        <taxon>Actinomycetes</taxon>
        <taxon>Glycomycetales</taxon>
        <taxon>Glycomycetaceae</taxon>
        <taxon>Glycomyces</taxon>
    </lineage>
</organism>
<reference evidence="3" key="1">
    <citation type="submission" date="2022-12" db="EMBL/GenBank/DDBJ databases">
        <title>Gycomyces niveus sp.nov., a novel actinomycete isolated from soil in Shouguang.</title>
        <authorList>
            <person name="Yang X."/>
        </authorList>
    </citation>
    <scope>NUCLEOTIDE SEQUENCE</scope>
    <source>
        <strain evidence="3">DSM 44724</strain>
    </source>
</reference>
<gene>
    <name evidence="4" type="ORF">J2S69_003961</name>
    <name evidence="3" type="ORF">O2L01_17340</name>
</gene>
<dbReference type="AlphaFoldDB" id="A0A9X3PPB8"/>
<dbReference type="EMBL" id="JAVDYD010000001">
    <property type="protein sequence ID" value="MDR7340242.1"/>
    <property type="molecule type" value="Genomic_DNA"/>
</dbReference>
<evidence type="ECO:0000313" key="4">
    <source>
        <dbReference type="EMBL" id="MDR7340242.1"/>
    </source>
</evidence>
<evidence type="ECO:0000313" key="3">
    <source>
        <dbReference type="EMBL" id="MDA1386767.1"/>
    </source>
</evidence>
<dbReference type="RefSeq" id="WP_270123249.1">
    <property type="nucleotide sequence ID" value="NZ_BAAAOM010000003.1"/>
</dbReference>
<comment type="caution">
    <text evidence="3">The sequence shown here is derived from an EMBL/GenBank/DDBJ whole genome shotgun (WGS) entry which is preliminary data.</text>
</comment>